<evidence type="ECO:0000256" key="3">
    <source>
        <dbReference type="ARBA" id="ARBA00022519"/>
    </source>
</evidence>
<evidence type="ECO:0000256" key="5">
    <source>
        <dbReference type="ARBA" id="ARBA00022989"/>
    </source>
</evidence>
<evidence type="ECO:0000256" key="2">
    <source>
        <dbReference type="ARBA" id="ARBA00022475"/>
    </source>
</evidence>
<evidence type="ECO:0000256" key="4">
    <source>
        <dbReference type="ARBA" id="ARBA00022692"/>
    </source>
</evidence>
<proteinExistence type="inferred from homology"/>
<dbReference type="PANTHER" id="PTHR33362:SF4">
    <property type="entry name" value="2,3-DIKETO-L-GULONATE TRAP TRANSPORTER LARGE PERMEASE PROTEIN YIAN"/>
    <property type="match status" value="1"/>
</dbReference>
<feature type="transmembrane region" description="Helical" evidence="7">
    <location>
        <begin position="170"/>
        <end position="192"/>
    </location>
</feature>
<gene>
    <name evidence="9" type="ORF">SAMN06265221_12441</name>
</gene>
<dbReference type="AlphaFoldDB" id="A0A521FJU1"/>
<keyword evidence="2" id="KW-1003">Cell membrane</keyword>
<dbReference type="PIRSF" id="PIRSF006066">
    <property type="entry name" value="HI0050"/>
    <property type="match status" value="1"/>
</dbReference>
<sequence>MTITLFTGTLLLIIAIGAPIAYALIVTGAALMWQMGLFDGQIIAQNLLNAVDSFPMIAIPLFILAGEVMNAGGLSRRIIALAQALVGHRRGGLGYVVIFAGVLLSSLSGSALADAASLSALLLPMMVAAGHSKERAGGLIASASIIGPIIPPSIGFIVFGVATNLSISRLFLAGIAPGIMIALALAVAWYFVARSEDVTPQPRANWADVGRTFANSLWALMLPVIIIVGLRFGIVTPTEAAGVAAAYSLCVAMFVYRELTFDDLIDLVFRAGKTAAGVMFLVAAAAIPAWMITIADIPGQVIALVEPLMEHPKLLVFALMVLIIIVGTAMDLTPTILLLGPILVPVVDAAGVDPIYFGVLFMINCAIGLITPPVGTVLNVVCAVGKMDYETLVKGTLPFFLAEIIILFLLVLFPELVTVPASWISH</sequence>
<evidence type="ECO:0000313" key="10">
    <source>
        <dbReference type="Proteomes" id="UP000319014"/>
    </source>
</evidence>
<dbReference type="GO" id="GO:0022857">
    <property type="term" value="F:transmembrane transporter activity"/>
    <property type="evidence" value="ECO:0007669"/>
    <property type="project" value="UniProtKB-UniRule"/>
</dbReference>
<feature type="transmembrane region" description="Helical" evidence="7">
    <location>
        <begin position="212"/>
        <end position="233"/>
    </location>
</feature>
<feature type="transmembrane region" description="Helical" evidence="7">
    <location>
        <begin position="355"/>
        <end position="384"/>
    </location>
</feature>
<feature type="transmembrane region" description="Helical" evidence="7">
    <location>
        <begin position="240"/>
        <end position="256"/>
    </location>
</feature>
<dbReference type="Proteomes" id="UP000319014">
    <property type="component" value="Unassembled WGS sequence"/>
</dbReference>
<organism evidence="9 10">
    <name type="scientific">Paracoccus laeviglucosivorans</name>
    <dbReference type="NCBI Taxonomy" id="1197861"/>
    <lineage>
        <taxon>Bacteria</taxon>
        <taxon>Pseudomonadati</taxon>
        <taxon>Pseudomonadota</taxon>
        <taxon>Alphaproteobacteria</taxon>
        <taxon>Rhodobacterales</taxon>
        <taxon>Paracoccaceae</taxon>
        <taxon>Paracoccus</taxon>
    </lineage>
</organism>
<protein>
    <recommendedName>
        <fullName evidence="7">TRAP transporter large permease protein</fullName>
    </recommendedName>
</protein>
<comment type="subcellular location">
    <subcellularLocation>
        <location evidence="1 7">Cell inner membrane</location>
        <topology evidence="1 7">Multi-pass membrane protein</topology>
    </subcellularLocation>
</comment>
<comment type="subunit">
    <text evidence="7">The complex comprises the extracytoplasmic solute receptor protein and the two transmembrane proteins.</text>
</comment>
<feature type="domain" description="TRAP C4-dicarboxylate transport system permease DctM subunit" evidence="8">
    <location>
        <begin position="8"/>
        <end position="416"/>
    </location>
</feature>
<feature type="transmembrane region" description="Helical" evidence="7">
    <location>
        <begin position="314"/>
        <end position="343"/>
    </location>
</feature>
<name>A0A521FJU1_9RHOB</name>
<dbReference type="PANTHER" id="PTHR33362">
    <property type="entry name" value="SIALIC ACID TRAP TRANSPORTER PERMEASE PROTEIN SIAT-RELATED"/>
    <property type="match status" value="1"/>
</dbReference>
<comment type="caution">
    <text evidence="7">Lacks conserved residue(s) required for the propagation of feature annotation.</text>
</comment>
<comment type="similarity">
    <text evidence="7">Belongs to the TRAP transporter large permease family.</text>
</comment>
<dbReference type="EMBL" id="FXTK01000024">
    <property type="protein sequence ID" value="SMO96386.1"/>
    <property type="molecule type" value="Genomic_DNA"/>
</dbReference>
<feature type="transmembrane region" description="Helical" evidence="7">
    <location>
        <begin position="276"/>
        <end position="294"/>
    </location>
</feature>
<evidence type="ECO:0000313" key="9">
    <source>
        <dbReference type="EMBL" id="SMO96386.1"/>
    </source>
</evidence>
<keyword evidence="5 7" id="KW-1133">Transmembrane helix</keyword>
<feature type="transmembrane region" description="Helical" evidence="7">
    <location>
        <begin position="136"/>
        <end position="158"/>
    </location>
</feature>
<dbReference type="InterPro" id="IPR004681">
    <property type="entry name" value="TRAP_DctM"/>
</dbReference>
<dbReference type="OrthoDB" id="9790209at2"/>
<accession>A0A521FJU1</accession>
<dbReference type="InterPro" id="IPR010656">
    <property type="entry name" value="DctM"/>
</dbReference>
<dbReference type="Pfam" id="PF06808">
    <property type="entry name" value="DctM"/>
    <property type="match status" value="1"/>
</dbReference>
<keyword evidence="10" id="KW-1185">Reference proteome</keyword>
<comment type="function">
    <text evidence="7">Part of the tripartite ATP-independent periplasmic (TRAP) transport system.</text>
</comment>
<keyword evidence="3 7" id="KW-0997">Cell inner membrane</keyword>
<dbReference type="RefSeq" id="WP_142664663.1">
    <property type="nucleotide sequence ID" value="NZ_FXTK01000024.1"/>
</dbReference>
<evidence type="ECO:0000256" key="7">
    <source>
        <dbReference type="RuleBase" id="RU369079"/>
    </source>
</evidence>
<evidence type="ECO:0000259" key="8">
    <source>
        <dbReference type="Pfam" id="PF06808"/>
    </source>
</evidence>
<feature type="transmembrane region" description="Helical" evidence="7">
    <location>
        <begin position="93"/>
        <end position="116"/>
    </location>
</feature>
<evidence type="ECO:0000256" key="1">
    <source>
        <dbReference type="ARBA" id="ARBA00004429"/>
    </source>
</evidence>
<evidence type="ECO:0000256" key="6">
    <source>
        <dbReference type="ARBA" id="ARBA00023136"/>
    </source>
</evidence>
<keyword evidence="6 7" id="KW-0472">Membrane</keyword>
<dbReference type="GO" id="GO:0005886">
    <property type="term" value="C:plasma membrane"/>
    <property type="evidence" value="ECO:0007669"/>
    <property type="project" value="UniProtKB-SubCell"/>
</dbReference>
<feature type="transmembrane region" description="Helical" evidence="7">
    <location>
        <begin position="54"/>
        <end position="72"/>
    </location>
</feature>
<dbReference type="NCBIfam" id="TIGR00786">
    <property type="entry name" value="dctM"/>
    <property type="match status" value="1"/>
</dbReference>
<keyword evidence="4 7" id="KW-0812">Transmembrane</keyword>
<reference evidence="9 10" key="1">
    <citation type="submission" date="2017-05" db="EMBL/GenBank/DDBJ databases">
        <authorList>
            <person name="Varghese N."/>
            <person name="Submissions S."/>
        </authorList>
    </citation>
    <scope>NUCLEOTIDE SEQUENCE [LARGE SCALE GENOMIC DNA]</scope>
    <source>
        <strain evidence="9 10">DSM 100094</strain>
    </source>
</reference>
<keyword evidence="7" id="KW-0813">Transport</keyword>
<feature type="transmembrane region" description="Helical" evidence="7">
    <location>
        <begin position="396"/>
        <end position="413"/>
    </location>
</feature>